<protein>
    <submittedName>
        <fullName evidence="2">Uncharacterized protein</fullName>
    </submittedName>
</protein>
<feature type="region of interest" description="Disordered" evidence="1">
    <location>
        <begin position="26"/>
        <end position="69"/>
    </location>
</feature>
<feature type="non-terminal residue" evidence="2">
    <location>
        <position position="1"/>
    </location>
</feature>
<evidence type="ECO:0000313" key="3">
    <source>
        <dbReference type="Proteomes" id="UP001231189"/>
    </source>
</evidence>
<gene>
    <name evidence="2" type="ORF">QYE76_042518</name>
</gene>
<feature type="compositionally biased region" description="Acidic residues" evidence="1">
    <location>
        <begin position="192"/>
        <end position="201"/>
    </location>
</feature>
<reference evidence="2" key="1">
    <citation type="submission" date="2023-07" db="EMBL/GenBank/DDBJ databases">
        <title>A chromosome-level genome assembly of Lolium multiflorum.</title>
        <authorList>
            <person name="Chen Y."/>
            <person name="Copetti D."/>
            <person name="Kolliker R."/>
            <person name="Studer B."/>
        </authorList>
    </citation>
    <scope>NUCLEOTIDE SEQUENCE</scope>
    <source>
        <strain evidence="2">02402/16</strain>
        <tissue evidence="2">Leaf</tissue>
    </source>
</reference>
<evidence type="ECO:0000313" key="2">
    <source>
        <dbReference type="EMBL" id="KAK1681670.1"/>
    </source>
</evidence>
<organism evidence="2 3">
    <name type="scientific">Lolium multiflorum</name>
    <name type="common">Italian ryegrass</name>
    <name type="synonym">Lolium perenne subsp. multiflorum</name>
    <dbReference type="NCBI Taxonomy" id="4521"/>
    <lineage>
        <taxon>Eukaryota</taxon>
        <taxon>Viridiplantae</taxon>
        <taxon>Streptophyta</taxon>
        <taxon>Embryophyta</taxon>
        <taxon>Tracheophyta</taxon>
        <taxon>Spermatophyta</taxon>
        <taxon>Magnoliopsida</taxon>
        <taxon>Liliopsida</taxon>
        <taxon>Poales</taxon>
        <taxon>Poaceae</taxon>
        <taxon>BOP clade</taxon>
        <taxon>Pooideae</taxon>
        <taxon>Poodae</taxon>
        <taxon>Poeae</taxon>
        <taxon>Poeae Chloroplast Group 2 (Poeae type)</taxon>
        <taxon>Loliodinae</taxon>
        <taxon>Loliinae</taxon>
        <taxon>Lolium</taxon>
    </lineage>
</organism>
<feature type="region of interest" description="Disordered" evidence="1">
    <location>
        <begin position="189"/>
        <end position="212"/>
    </location>
</feature>
<dbReference type="EMBL" id="JAUUTY010000002">
    <property type="protein sequence ID" value="KAK1681670.1"/>
    <property type="molecule type" value="Genomic_DNA"/>
</dbReference>
<comment type="caution">
    <text evidence="2">The sequence shown here is derived from an EMBL/GenBank/DDBJ whole genome shotgun (WGS) entry which is preliminary data.</text>
</comment>
<keyword evidence="3" id="KW-1185">Reference proteome</keyword>
<dbReference type="AlphaFoldDB" id="A0AAD8TFH6"/>
<name>A0AAD8TFH6_LOLMU</name>
<accession>A0AAD8TFH6</accession>
<evidence type="ECO:0000256" key="1">
    <source>
        <dbReference type="SAM" id="MobiDB-lite"/>
    </source>
</evidence>
<proteinExistence type="predicted"/>
<dbReference type="Proteomes" id="UP001231189">
    <property type="component" value="Unassembled WGS sequence"/>
</dbReference>
<sequence>YEEEASIARGGEKLDQKMDVKLDMELDMKTSHGRARRSGRNAREEEMQLRPAPARSTGRTAGRPVPAPGSIERLDNVIQVITHFIIDFIRYVHPVIIITTVLTEKIGQPLIILKDKDAADLMTWRDYEALRNEMRREFCTRDDELRGSVQEISQKLDATNETVTTMTDHMTDIQRSLQALQLVVDNLTQQQQEEDEDPELQDEARGVGRGVGRGNRGRGFVELGACRVPPQQHDDGLGKPKFSIPKFEGGADVEEYLTWELKIEKL</sequence>
<feature type="compositionally biased region" description="Basic residues" evidence="1">
    <location>
        <begin position="31"/>
        <end position="40"/>
    </location>
</feature>